<organism evidence="2 3">
    <name type="scientific">Polaromonas jejuensis</name>
    <dbReference type="NCBI Taxonomy" id="457502"/>
    <lineage>
        <taxon>Bacteria</taxon>
        <taxon>Pseudomonadati</taxon>
        <taxon>Pseudomonadota</taxon>
        <taxon>Betaproteobacteria</taxon>
        <taxon>Burkholderiales</taxon>
        <taxon>Comamonadaceae</taxon>
        <taxon>Polaromonas</taxon>
    </lineage>
</organism>
<evidence type="ECO:0000259" key="1">
    <source>
        <dbReference type="Pfam" id="PF20385"/>
    </source>
</evidence>
<dbReference type="EMBL" id="JBHSMX010000008">
    <property type="protein sequence ID" value="MFC5519957.1"/>
    <property type="molecule type" value="Genomic_DNA"/>
</dbReference>
<comment type="caution">
    <text evidence="2">The sequence shown here is derived from an EMBL/GenBank/DDBJ whole genome shotgun (WGS) entry which is preliminary data.</text>
</comment>
<dbReference type="InterPro" id="IPR046502">
    <property type="entry name" value="DUF6680"/>
</dbReference>
<evidence type="ECO:0000313" key="3">
    <source>
        <dbReference type="Proteomes" id="UP001596084"/>
    </source>
</evidence>
<evidence type="ECO:0000313" key="2">
    <source>
        <dbReference type="EMBL" id="MFC5519957.1"/>
    </source>
</evidence>
<dbReference type="Proteomes" id="UP001596084">
    <property type="component" value="Unassembled WGS sequence"/>
</dbReference>
<proteinExistence type="predicted"/>
<feature type="domain" description="DUF6680" evidence="1">
    <location>
        <begin position="1"/>
        <end position="167"/>
    </location>
</feature>
<sequence>MSLTDVLMILATAASPLIAVQVTRYLDDRNEIRGRKLHVFKTLMATRAYTLSPAHVEALNRIDLEFSSKKPAEKAVLDVWQQYLDHLGNKNMEIQAWGNKRTDLLVDLLHAMGKTLGYDFNKTQIKNGTYSPVAHGRIESEQERMRQLTLELLEGKRMLPMHVTNIPHNPPAP</sequence>
<protein>
    <submittedName>
        <fullName evidence="2">DUF6680 family protein</fullName>
    </submittedName>
</protein>
<accession>A0ABW0Q7X1</accession>
<dbReference type="Pfam" id="PF20385">
    <property type="entry name" value="DUF6680"/>
    <property type="match status" value="1"/>
</dbReference>
<gene>
    <name evidence="2" type="ORF">ACFPP7_03375</name>
</gene>
<name>A0ABW0Q7X1_9BURK</name>
<dbReference type="RefSeq" id="WP_157090299.1">
    <property type="nucleotide sequence ID" value="NZ_JBHSMX010000008.1"/>
</dbReference>
<reference evidence="3" key="1">
    <citation type="journal article" date="2019" name="Int. J. Syst. Evol. Microbiol.">
        <title>The Global Catalogue of Microorganisms (GCM) 10K type strain sequencing project: providing services to taxonomists for standard genome sequencing and annotation.</title>
        <authorList>
            <consortium name="The Broad Institute Genomics Platform"/>
            <consortium name="The Broad Institute Genome Sequencing Center for Infectious Disease"/>
            <person name="Wu L."/>
            <person name="Ma J."/>
        </authorList>
    </citation>
    <scope>NUCLEOTIDE SEQUENCE [LARGE SCALE GENOMIC DNA]</scope>
    <source>
        <strain evidence="3">CGMCC 4.7277</strain>
    </source>
</reference>
<keyword evidence="3" id="KW-1185">Reference proteome</keyword>